<keyword evidence="9" id="KW-0804">Transcription</keyword>
<keyword evidence="4" id="KW-0677">Repeat</keyword>
<proteinExistence type="inferred from homology"/>
<keyword evidence="7" id="KW-0805">Transcription regulation</keyword>
<dbReference type="PANTHER" id="PTHR47772">
    <property type="entry name" value="ZINC FINGER PROTEIN 200"/>
    <property type="match status" value="1"/>
</dbReference>
<evidence type="ECO:0000256" key="12">
    <source>
        <dbReference type="SAM" id="MobiDB-lite"/>
    </source>
</evidence>
<evidence type="ECO:0000256" key="7">
    <source>
        <dbReference type="ARBA" id="ARBA00023015"/>
    </source>
</evidence>
<dbReference type="PANTHER" id="PTHR47772:SF13">
    <property type="entry name" value="GASTRULA ZINC FINGER PROTEIN XLCGF49.1-LIKE-RELATED"/>
    <property type="match status" value="1"/>
</dbReference>
<dbReference type="Pfam" id="PF00096">
    <property type="entry name" value="zf-C2H2"/>
    <property type="match status" value="3"/>
</dbReference>
<dbReference type="GO" id="GO:0008270">
    <property type="term" value="F:zinc ion binding"/>
    <property type="evidence" value="ECO:0007669"/>
    <property type="project" value="UniProtKB-KW"/>
</dbReference>
<dbReference type="InterPro" id="IPR013087">
    <property type="entry name" value="Znf_C2H2_type"/>
</dbReference>
<evidence type="ECO:0000259" key="13">
    <source>
        <dbReference type="PROSITE" id="PS50157"/>
    </source>
</evidence>
<dbReference type="EMBL" id="CAJHNH020006680">
    <property type="protein sequence ID" value="CAG5134029.1"/>
    <property type="molecule type" value="Genomic_DNA"/>
</dbReference>
<evidence type="ECO:0000256" key="3">
    <source>
        <dbReference type="ARBA" id="ARBA00022723"/>
    </source>
</evidence>
<dbReference type="OrthoDB" id="9978265at2759"/>
<dbReference type="PROSITE" id="PS00028">
    <property type="entry name" value="ZINC_FINGER_C2H2_1"/>
    <property type="match status" value="3"/>
</dbReference>
<dbReference type="Proteomes" id="UP000678393">
    <property type="component" value="Unassembled WGS sequence"/>
</dbReference>
<feature type="domain" description="C2H2-type" evidence="13">
    <location>
        <begin position="398"/>
        <end position="425"/>
    </location>
</feature>
<dbReference type="SMART" id="SM00355">
    <property type="entry name" value="ZnF_C2H2"/>
    <property type="match status" value="8"/>
</dbReference>
<evidence type="ECO:0000313" key="14">
    <source>
        <dbReference type="EMBL" id="CAG5134029.1"/>
    </source>
</evidence>
<feature type="domain" description="C2H2-type" evidence="13">
    <location>
        <begin position="313"/>
        <end position="340"/>
    </location>
</feature>
<feature type="domain" description="C2H2-type" evidence="13">
    <location>
        <begin position="341"/>
        <end position="368"/>
    </location>
</feature>
<dbReference type="GO" id="GO:0032502">
    <property type="term" value="P:developmental process"/>
    <property type="evidence" value="ECO:0007669"/>
    <property type="project" value="UniProtKB-ARBA"/>
</dbReference>
<reference evidence="14" key="1">
    <citation type="submission" date="2021-04" db="EMBL/GenBank/DDBJ databases">
        <authorList>
            <consortium name="Molecular Ecology Group"/>
        </authorList>
    </citation>
    <scope>NUCLEOTIDE SEQUENCE</scope>
</reference>
<gene>
    <name evidence="14" type="ORF">CUNI_LOCUS19587</name>
</gene>
<dbReference type="FunFam" id="3.30.160.60:FF:001370">
    <property type="entry name" value="Zinc finger protein"/>
    <property type="match status" value="1"/>
</dbReference>
<feature type="domain" description="C2H2-type" evidence="13">
    <location>
        <begin position="285"/>
        <end position="312"/>
    </location>
</feature>
<evidence type="ECO:0000256" key="6">
    <source>
        <dbReference type="ARBA" id="ARBA00022833"/>
    </source>
</evidence>
<dbReference type="FunFam" id="3.30.160.60:FF:000446">
    <property type="entry name" value="Zinc finger protein"/>
    <property type="match status" value="1"/>
</dbReference>
<dbReference type="Gene3D" id="3.30.160.60">
    <property type="entry name" value="Classic Zinc Finger"/>
    <property type="match status" value="5"/>
</dbReference>
<keyword evidence="5 11" id="KW-0863">Zinc-finger</keyword>
<dbReference type="AlphaFoldDB" id="A0A8S3ZX23"/>
<keyword evidence="10" id="KW-0539">Nucleus</keyword>
<feature type="compositionally biased region" description="Basic and acidic residues" evidence="12">
    <location>
        <begin position="188"/>
        <end position="198"/>
    </location>
</feature>
<evidence type="ECO:0000256" key="11">
    <source>
        <dbReference type="PROSITE-ProRule" id="PRU00042"/>
    </source>
</evidence>
<evidence type="ECO:0000256" key="8">
    <source>
        <dbReference type="ARBA" id="ARBA00023125"/>
    </source>
</evidence>
<organism evidence="14 15">
    <name type="scientific">Candidula unifasciata</name>
    <dbReference type="NCBI Taxonomy" id="100452"/>
    <lineage>
        <taxon>Eukaryota</taxon>
        <taxon>Metazoa</taxon>
        <taxon>Spiralia</taxon>
        <taxon>Lophotrochozoa</taxon>
        <taxon>Mollusca</taxon>
        <taxon>Gastropoda</taxon>
        <taxon>Heterobranchia</taxon>
        <taxon>Euthyneura</taxon>
        <taxon>Panpulmonata</taxon>
        <taxon>Eupulmonata</taxon>
        <taxon>Stylommatophora</taxon>
        <taxon>Helicina</taxon>
        <taxon>Helicoidea</taxon>
        <taxon>Geomitridae</taxon>
        <taxon>Candidula</taxon>
    </lineage>
</organism>
<dbReference type="FunFam" id="3.30.160.60:FF:000202">
    <property type="entry name" value="Zinc finger protein 574"/>
    <property type="match status" value="1"/>
</dbReference>
<evidence type="ECO:0000256" key="9">
    <source>
        <dbReference type="ARBA" id="ARBA00023163"/>
    </source>
</evidence>
<comment type="caution">
    <text evidence="14">The sequence shown here is derived from an EMBL/GenBank/DDBJ whole genome shotgun (WGS) entry which is preliminary data.</text>
</comment>
<keyword evidence="8" id="KW-0238">DNA-binding</keyword>
<evidence type="ECO:0000256" key="1">
    <source>
        <dbReference type="ARBA" id="ARBA00004123"/>
    </source>
</evidence>
<dbReference type="SUPFAM" id="SSF57667">
    <property type="entry name" value="beta-beta-alpha zinc fingers"/>
    <property type="match status" value="4"/>
</dbReference>
<accession>A0A8S3ZX23</accession>
<evidence type="ECO:0000256" key="5">
    <source>
        <dbReference type="ARBA" id="ARBA00022771"/>
    </source>
</evidence>
<comment type="similarity">
    <text evidence="2">Belongs to the krueppel C2H2-type zinc-finger protein family.</text>
</comment>
<dbReference type="PROSITE" id="PS50157">
    <property type="entry name" value="ZINC_FINGER_C2H2_2"/>
    <property type="match status" value="6"/>
</dbReference>
<name>A0A8S3ZX23_9EUPU</name>
<dbReference type="InterPro" id="IPR050636">
    <property type="entry name" value="C2H2-ZF_domain-containing"/>
</dbReference>
<evidence type="ECO:0000313" key="15">
    <source>
        <dbReference type="Proteomes" id="UP000678393"/>
    </source>
</evidence>
<dbReference type="GO" id="GO:0003690">
    <property type="term" value="F:double-stranded DNA binding"/>
    <property type="evidence" value="ECO:0007669"/>
    <property type="project" value="UniProtKB-ARBA"/>
</dbReference>
<protein>
    <recommendedName>
        <fullName evidence="13">C2H2-type domain-containing protein</fullName>
    </recommendedName>
</protein>
<evidence type="ECO:0000256" key="2">
    <source>
        <dbReference type="ARBA" id="ARBA00006991"/>
    </source>
</evidence>
<evidence type="ECO:0000256" key="10">
    <source>
        <dbReference type="ARBA" id="ARBA00023242"/>
    </source>
</evidence>
<feature type="domain" description="C2H2-type" evidence="13">
    <location>
        <begin position="255"/>
        <end position="284"/>
    </location>
</feature>
<dbReference type="InterPro" id="IPR036236">
    <property type="entry name" value="Znf_C2H2_sf"/>
</dbReference>
<dbReference type="GO" id="GO:0005634">
    <property type="term" value="C:nucleus"/>
    <property type="evidence" value="ECO:0007669"/>
    <property type="project" value="UniProtKB-SubCell"/>
</dbReference>
<keyword evidence="3" id="KW-0479">Metal-binding</keyword>
<feature type="domain" description="C2H2-type" evidence="13">
    <location>
        <begin position="368"/>
        <end position="397"/>
    </location>
</feature>
<evidence type="ECO:0000256" key="4">
    <source>
        <dbReference type="ARBA" id="ARBA00022737"/>
    </source>
</evidence>
<feature type="region of interest" description="Disordered" evidence="12">
    <location>
        <begin position="145"/>
        <end position="209"/>
    </location>
</feature>
<dbReference type="FunFam" id="3.30.160.60:FF:000646">
    <property type="entry name" value="Myeloid zinc finger 1"/>
    <property type="match status" value="1"/>
</dbReference>
<keyword evidence="15" id="KW-1185">Reference proteome</keyword>
<comment type="subcellular location">
    <subcellularLocation>
        <location evidence="1">Nucleus</location>
    </subcellularLocation>
</comment>
<keyword evidence="6" id="KW-0862">Zinc</keyword>
<sequence>MLNSFKPNNLQPLKFSLVSPSSRDPSVPECARNLANIVGIKNELVQFVDLDRNESSIYHNSACSNVDQNCVDAALDVPVSSDKTSQCVGFRELSSETPCSLYTDVPSERSHTANSQSTDVRNRLRRQLIKPQRFIRDYGMTKSTSIKISTRKSKKSEIIQQRGRGRAKDQNVKQKRITTKASTKTAKAARERRTKPDQRSTSAKVSPVTRVETENGAKIHEGNCLFSCSLCSFKSKWSKEYYGHMKLRHFPGPPFYCDNEQCEYSTDKFQQLVSHRRQHSDQRPFVCDICLMAFRNMSNLYQHLKIHSDEKKFECPECGHSFRLKNTLVQHMVIHSNLRPYLCDLCGFCTKFQSHLISHKRIHTGDVYHCDFQSCTYSTPKKSQMKSHMRSHLDIRGHVCGSCGKAFIEKSHLIRHERTHSSERAHVCKNCSYSSTRADKLREHVQKHHSAEAVRAKTVPSVLSN</sequence>